<organism evidence="3 4">
    <name type="scientific">Gossypium stocksii</name>
    <dbReference type="NCBI Taxonomy" id="47602"/>
    <lineage>
        <taxon>Eukaryota</taxon>
        <taxon>Viridiplantae</taxon>
        <taxon>Streptophyta</taxon>
        <taxon>Embryophyta</taxon>
        <taxon>Tracheophyta</taxon>
        <taxon>Spermatophyta</taxon>
        <taxon>Magnoliopsida</taxon>
        <taxon>eudicotyledons</taxon>
        <taxon>Gunneridae</taxon>
        <taxon>Pentapetalae</taxon>
        <taxon>rosids</taxon>
        <taxon>malvids</taxon>
        <taxon>Malvales</taxon>
        <taxon>Malvaceae</taxon>
        <taxon>Malvoideae</taxon>
        <taxon>Gossypium</taxon>
    </lineage>
</organism>
<evidence type="ECO:0000313" key="3">
    <source>
        <dbReference type="EMBL" id="KAH1039515.1"/>
    </source>
</evidence>
<protein>
    <recommendedName>
        <fullName evidence="2">DUF4216 domain-containing protein</fullName>
    </recommendedName>
</protein>
<proteinExistence type="predicted"/>
<keyword evidence="4" id="KW-1185">Reference proteome</keyword>
<evidence type="ECO:0000313" key="4">
    <source>
        <dbReference type="Proteomes" id="UP000828251"/>
    </source>
</evidence>
<dbReference type="PANTHER" id="PTHR33144:SF48">
    <property type="entry name" value="PLANT TRANSPOSASE (PTTA_EN_SPM FAMILY)"/>
    <property type="match status" value="1"/>
</dbReference>
<dbReference type="InterPro" id="IPR025312">
    <property type="entry name" value="DUF4216"/>
</dbReference>
<accession>A0A9D3UFI4</accession>
<comment type="caution">
    <text evidence="3">The sequence shown here is derived from an EMBL/GenBank/DDBJ whole genome shotgun (WGS) entry which is preliminary data.</text>
</comment>
<dbReference type="InterPro" id="IPR004252">
    <property type="entry name" value="Probable_transposase_24"/>
</dbReference>
<name>A0A9D3UFI4_9ROSI</name>
<feature type="compositionally biased region" description="Polar residues" evidence="1">
    <location>
        <begin position="91"/>
        <end position="121"/>
    </location>
</feature>
<dbReference type="AlphaFoldDB" id="A0A9D3UFI4"/>
<evidence type="ECO:0000256" key="1">
    <source>
        <dbReference type="SAM" id="MobiDB-lite"/>
    </source>
</evidence>
<gene>
    <name evidence="3" type="ORF">J1N35_041258</name>
</gene>
<dbReference type="Proteomes" id="UP000828251">
    <property type="component" value="Unassembled WGS sequence"/>
</dbReference>
<feature type="domain" description="DUF4216" evidence="2">
    <location>
        <begin position="1"/>
        <end position="49"/>
    </location>
</feature>
<reference evidence="3 4" key="1">
    <citation type="journal article" date="2021" name="Plant Biotechnol. J.">
        <title>Multi-omics assisted identification of the key and species-specific regulatory components of drought-tolerant mechanisms in Gossypium stocksii.</title>
        <authorList>
            <person name="Yu D."/>
            <person name="Ke L."/>
            <person name="Zhang D."/>
            <person name="Wu Y."/>
            <person name="Sun Y."/>
            <person name="Mei J."/>
            <person name="Sun J."/>
            <person name="Sun Y."/>
        </authorList>
    </citation>
    <scope>NUCLEOTIDE SEQUENCE [LARGE SCALE GENOMIC DNA]</scope>
    <source>
        <strain evidence="4">cv. E1</strain>
        <tissue evidence="3">Leaf</tissue>
    </source>
</reference>
<feature type="region of interest" description="Disordered" evidence="1">
    <location>
        <begin position="89"/>
        <end position="143"/>
    </location>
</feature>
<sequence length="386" mass="43383">MKNDANDFIMVKFSELIHTGNRDSDDPYILASQAKQVFYVMDGKSEGWLHVIGVKLRDLFNLSVETLVEDDEYQQKMIGKRQTLKGVRFSSRGSSIGSNTLRSAATDSQSIGDETPSQSTEEVPGTPAEATKGTKRKRGPTNMNDIWNLQLGTRIVVDANQYGQPIGKEASKLAEFLGTIARTENILRIVHEKFDLQGKVEDSDILSRVGKLRKDFKSTLKSRYYKEMVQEGRSIEEIYENNPLGVHDDQWKWLVEQWGTPQAEAEKEGREPSRLEQFRFQHLCKDGSDKLSSEAAEQVYDEACKMVKDSMPTSKSSFTPQDNIALENEVYTQVFGLDKDGKMLGYGRGMTKSRLFGYGSVTQGSQSTSAISTLIEEMSAKHVQQI</sequence>
<evidence type="ECO:0000259" key="2">
    <source>
        <dbReference type="Pfam" id="PF13952"/>
    </source>
</evidence>
<dbReference type="Pfam" id="PF13952">
    <property type="entry name" value="DUF4216"/>
    <property type="match status" value="1"/>
</dbReference>
<dbReference type="PANTHER" id="PTHR33144">
    <property type="entry name" value="OS10G0409366 PROTEIN-RELATED"/>
    <property type="match status" value="1"/>
</dbReference>
<dbReference type="EMBL" id="JAIQCV010000012">
    <property type="protein sequence ID" value="KAH1039515.1"/>
    <property type="molecule type" value="Genomic_DNA"/>
</dbReference>
<dbReference type="Pfam" id="PF03004">
    <property type="entry name" value="Transposase_24"/>
    <property type="match status" value="1"/>
</dbReference>
<dbReference type="OrthoDB" id="1931453at2759"/>